<comment type="caution">
    <text evidence="3">The sequence shown here is derived from an EMBL/GenBank/DDBJ whole genome shotgun (WGS) entry which is preliminary data.</text>
</comment>
<evidence type="ECO:0000313" key="3">
    <source>
        <dbReference type="EMBL" id="OAP05790.1"/>
    </source>
</evidence>
<proteinExistence type="predicted"/>
<feature type="region of interest" description="Disordered" evidence="1">
    <location>
        <begin position="58"/>
        <end position="77"/>
    </location>
</feature>
<evidence type="ECO:0000313" key="4">
    <source>
        <dbReference type="Proteomes" id="UP000078284"/>
    </source>
</evidence>
<dbReference type="Proteomes" id="UP000078284">
    <property type="component" value="Chromosome 3"/>
</dbReference>
<reference evidence="4" key="1">
    <citation type="journal article" date="2016" name="Proc. Natl. Acad. Sci. U.S.A.">
        <title>Chromosome-level assembly of Arabidopsis thaliana Ler reveals the extent of translocation and inversion polymorphisms.</title>
        <authorList>
            <person name="Zapata L."/>
            <person name="Ding J."/>
            <person name="Willing E.M."/>
            <person name="Hartwig B."/>
            <person name="Bezdan D."/>
            <person name="Jiao W.B."/>
            <person name="Patel V."/>
            <person name="Velikkakam James G."/>
            <person name="Koornneef M."/>
            <person name="Ossowski S."/>
            <person name="Schneeberger K."/>
        </authorList>
    </citation>
    <scope>NUCLEOTIDE SEQUENCE [LARGE SCALE GENOMIC DNA]</scope>
    <source>
        <strain evidence="4">cv. Landsberg erecta</strain>
    </source>
</reference>
<dbReference type="AlphaFoldDB" id="A0A178VHD3"/>
<evidence type="ECO:0000256" key="1">
    <source>
        <dbReference type="SAM" id="MobiDB-lite"/>
    </source>
</evidence>
<protein>
    <recommendedName>
        <fullName evidence="5">Transmembrane protein</fullName>
    </recommendedName>
</protein>
<keyword evidence="2" id="KW-0732">Signal</keyword>
<accession>A0A178VHD3</accession>
<feature type="signal peptide" evidence="2">
    <location>
        <begin position="1"/>
        <end position="23"/>
    </location>
</feature>
<organism evidence="3 4">
    <name type="scientific">Arabidopsis thaliana</name>
    <name type="common">Mouse-ear cress</name>
    <dbReference type="NCBI Taxonomy" id="3702"/>
    <lineage>
        <taxon>Eukaryota</taxon>
        <taxon>Viridiplantae</taxon>
        <taxon>Streptophyta</taxon>
        <taxon>Embryophyta</taxon>
        <taxon>Tracheophyta</taxon>
        <taxon>Spermatophyta</taxon>
        <taxon>Magnoliopsida</taxon>
        <taxon>eudicotyledons</taxon>
        <taxon>Gunneridae</taxon>
        <taxon>Pentapetalae</taxon>
        <taxon>rosids</taxon>
        <taxon>malvids</taxon>
        <taxon>Brassicales</taxon>
        <taxon>Brassicaceae</taxon>
        <taxon>Camelineae</taxon>
        <taxon>Arabidopsis</taxon>
    </lineage>
</organism>
<gene>
    <name evidence="3" type="ordered locus">AXX17_At3g50180</name>
</gene>
<evidence type="ECO:0008006" key="5">
    <source>
        <dbReference type="Google" id="ProtNLM"/>
    </source>
</evidence>
<evidence type="ECO:0000256" key="2">
    <source>
        <dbReference type="SAM" id="SignalP"/>
    </source>
</evidence>
<feature type="chain" id="PRO_5008094917" description="Transmembrane protein" evidence="2">
    <location>
        <begin position="24"/>
        <end position="77"/>
    </location>
</feature>
<sequence>MAKTNLLLAATLLLCFIVITSFARPDPNLYSPGLEVKGKCGTEECMLKGSLFAHVDYTSPGDRPPKSWGRPPHAPQI</sequence>
<name>A0A178VHD3_ARATH</name>
<dbReference type="EMBL" id="LUHQ01000003">
    <property type="protein sequence ID" value="OAP05790.1"/>
    <property type="molecule type" value="Genomic_DNA"/>
</dbReference>